<dbReference type="WBParaSite" id="maker-unitig_32632-snap-gene-0.2-mRNA-1">
    <property type="protein sequence ID" value="maker-unitig_32632-snap-gene-0.2-mRNA-1"/>
    <property type="gene ID" value="maker-unitig_32632-snap-gene-0.2"/>
</dbReference>
<evidence type="ECO:0000313" key="2">
    <source>
        <dbReference type="WBParaSite" id="maker-unitig_32632-snap-gene-0.2-mRNA-1"/>
    </source>
</evidence>
<reference evidence="2" key="1">
    <citation type="submission" date="2016-11" db="UniProtKB">
        <authorList>
            <consortium name="WormBaseParasite"/>
        </authorList>
    </citation>
    <scope>IDENTIFICATION</scope>
</reference>
<sequence>MVGLLTLELRLTQPWAATASDDLLIQDQLVSMQQQQQQHSARLPREDLLDLFPGVSQPAFVCVNLLSRLPVPTGLQFPALARLCNSSSNSRVNRISWCPTSRSPVTDRLRRPTLLPRLLPTEIPLPQRHPQQLGFHSLPHVGAQLHSPGFDLAASHDRRCPRPISTCYSLQPQLAEWWLSLRRQALVLWRYLFPATFYRGRLYDSRLTLHLYSAADLCAVRAGELRTRLAKAGHVTACRQLFAPSRPGCWICRREDRPILLPRAGSVRRVRVAELRLASGTPTAAEVPVVAAAAARCPRCDTLQRLAIDSLRFDLSDD</sequence>
<organism evidence="1 2">
    <name type="scientific">Macrostomum lignano</name>
    <dbReference type="NCBI Taxonomy" id="282301"/>
    <lineage>
        <taxon>Eukaryota</taxon>
        <taxon>Metazoa</taxon>
        <taxon>Spiralia</taxon>
        <taxon>Lophotrochozoa</taxon>
        <taxon>Platyhelminthes</taxon>
        <taxon>Rhabditophora</taxon>
        <taxon>Macrostomorpha</taxon>
        <taxon>Macrostomida</taxon>
        <taxon>Macrostomidae</taxon>
        <taxon>Macrostomum</taxon>
    </lineage>
</organism>
<dbReference type="Proteomes" id="UP000095280">
    <property type="component" value="Unplaced"/>
</dbReference>
<accession>A0A1I8FFC0</accession>
<name>A0A1I8FFC0_9PLAT</name>
<evidence type="ECO:0000313" key="1">
    <source>
        <dbReference type="Proteomes" id="UP000095280"/>
    </source>
</evidence>
<protein>
    <submittedName>
        <fullName evidence="2">Uncharacterized protein</fullName>
    </submittedName>
</protein>
<dbReference type="AlphaFoldDB" id="A0A1I8FFC0"/>
<proteinExistence type="predicted"/>
<keyword evidence="1" id="KW-1185">Reference proteome</keyword>